<protein>
    <submittedName>
        <fullName evidence="1">Uncharacterized protein</fullName>
    </submittedName>
</protein>
<evidence type="ECO:0000313" key="2">
    <source>
        <dbReference type="Proteomes" id="UP000008148"/>
    </source>
</evidence>
<dbReference type="HOGENOM" id="CLU_2449293_0_0_6"/>
<dbReference type="Proteomes" id="UP000008148">
    <property type="component" value="Chromosome"/>
</dbReference>
<evidence type="ECO:0000313" key="1">
    <source>
        <dbReference type="EMBL" id="ABV16112.1"/>
    </source>
</evidence>
<accession>A8ARJ9</accession>
<name>A8ARJ9_CITK8</name>
<dbReference type="EMBL" id="CP000822">
    <property type="protein sequence ID" value="ABV16112.1"/>
    <property type="molecule type" value="Genomic_DNA"/>
</dbReference>
<proteinExistence type="predicted"/>
<gene>
    <name evidence="1" type="ordered locus">CKO_05069</name>
</gene>
<reference evidence="1 2" key="1">
    <citation type="submission" date="2007-08" db="EMBL/GenBank/DDBJ databases">
        <authorList>
            <consortium name="The Citrobacter koseri Genome Sequencing Project"/>
            <person name="McClelland M."/>
            <person name="Sanderson E.K."/>
            <person name="Porwollik S."/>
            <person name="Spieth J."/>
            <person name="Clifton W.S."/>
            <person name="Latreille P."/>
            <person name="Courtney L."/>
            <person name="Wang C."/>
            <person name="Pepin K."/>
            <person name="Bhonagiri V."/>
            <person name="Nash W."/>
            <person name="Johnson M."/>
            <person name="Thiruvilangam P."/>
            <person name="Wilson R."/>
        </authorList>
    </citation>
    <scope>NUCLEOTIDE SEQUENCE [LARGE SCALE GENOMIC DNA]</scope>
    <source>
        <strain evidence="2">ATCC BAA-895 / CDC 4225-83 / SGSC4696</strain>
    </source>
</reference>
<dbReference type="AlphaFoldDB" id="A8ARJ9"/>
<dbReference type="KEGG" id="cko:CKO_05069"/>
<organism evidence="1 2">
    <name type="scientific">Citrobacter koseri (strain ATCC BAA-895 / CDC 4225-83 / SGSC4696)</name>
    <dbReference type="NCBI Taxonomy" id="290338"/>
    <lineage>
        <taxon>Bacteria</taxon>
        <taxon>Pseudomonadati</taxon>
        <taxon>Pseudomonadota</taxon>
        <taxon>Gammaproteobacteria</taxon>
        <taxon>Enterobacterales</taxon>
        <taxon>Enterobacteriaceae</taxon>
        <taxon>Citrobacter</taxon>
    </lineage>
</organism>
<keyword evidence="2" id="KW-1185">Reference proteome</keyword>
<dbReference type="STRING" id="290338.CKO_05069"/>
<sequence>MGQRASRGRRGSTFFFRSAPQKCNPLHALAVFAPTRRYTPFLVFLITESGVVTPHARNYAICWPPSHTEYRLDCVTGGGVVHHFQRPDV</sequence>